<evidence type="ECO:0000259" key="4">
    <source>
        <dbReference type="Pfam" id="PF14768"/>
    </source>
</evidence>
<dbReference type="PANTHER" id="PTHR34669:SF1">
    <property type="entry name" value="THIOREDOXIN-LIKE FOLD DOMAIN-CONTAINING PROTEIN MRL7L, CHLOROPLASTIC"/>
    <property type="match status" value="1"/>
</dbReference>
<gene>
    <name evidence="5" type="ORF">EJB05_35538</name>
</gene>
<dbReference type="Pfam" id="PF14768">
    <property type="entry name" value="RPA_interact_C"/>
    <property type="match status" value="1"/>
</dbReference>
<evidence type="ECO:0008006" key="7">
    <source>
        <dbReference type="Google" id="ProtNLM"/>
    </source>
</evidence>
<dbReference type="GO" id="GO:0006355">
    <property type="term" value="P:regulation of DNA-templated transcription"/>
    <property type="evidence" value="ECO:0007669"/>
    <property type="project" value="InterPro"/>
</dbReference>
<keyword evidence="6" id="KW-1185">Reference proteome</keyword>
<feature type="region of interest" description="Disordered" evidence="2">
    <location>
        <begin position="360"/>
        <end position="398"/>
    </location>
</feature>
<dbReference type="Proteomes" id="UP000324897">
    <property type="component" value="Chromosome 7"/>
</dbReference>
<evidence type="ECO:0000313" key="6">
    <source>
        <dbReference type="Proteomes" id="UP000324897"/>
    </source>
</evidence>
<evidence type="ECO:0000256" key="2">
    <source>
        <dbReference type="SAM" id="MobiDB-lite"/>
    </source>
</evidence>
<dbReference type="AlphaFoldDB" id="A0A5J9U6Q2"/>
<dbReference type="InterPro" id="IPR028159">
    <property type="entry name" value="RPA_interact_C_dom"/>
</dbReference>
<feature type="coiled-coil region" evidence="1">
    <location>
        <begin position="434"/>
        <end position="471"/>
    </location>
</feature>
<protein>
    <recommendedName>
        <fullName evidence="7">Thioredoxin domain-containing protein</fullName>
    </recommendedName>
</protein>
<reference evidence="5 6" key="1">
    <citation type="journal article" date="2019" name="Sci. Rep.">
        <title>A high-quality genome of Eragrostis curvula grass provides insights into Poaceae evolution and supports new strategies to enhance forage quality.</title>
        <authorList>
            <person name="Carballo J."/>
            <person name="Santos B.A.C.M."/>
            <person name="Zappacosta D."/>
            <person name="Garbus I."/>
            <person name="Selva J.P."/>
            <person name="Gallo C.A."/>
            <person name="Diaz A."/>
            <person name="Albertini E."/>
            <person name="Caccamo M."/>
            <person name="Echenique V."/>
        </authorList>
    </citation>
    <scope>NUCLEOTIDE SEQUENCE [LARGE SCALE GENOMIC DNA]</scope>
    <source>
        <strain evidence="6">cv. Victoria</strain>
        <tissue evidence="5">Leaf</tissue>
    </source>
</reference>
<feature type="region of interest" description="Disordered" evidence="2">
    <location>
        <begin position="76"/>
        <end position="105"/>
    </location>
</feature>
<evidence type="ECO:0000259" key="3">
    <source>
        <dbReference type="Pfam" id="PF14767"/>
    </source>
</evidence>
<dbReference type="EMBL" id="RWGY01000029">
    <property type="protein sequence ID" value="TVU19392.1"/>
    <property type="molecule type" value="Genomic_DNA"/>
</dbReference>
<feature type="compositionally biased region" description="Polar residues" evidence="2">
    <location>
        <begin position="385"/>
        <end position="398"/>
    </location>
</feature>
<dbReference type="PANTHER" id="PTHR34669">
    <property type="entry name" value="THIOREDOXIN-LIKE FOLD DOMAIN-CONTAINING PROTEIN MRL7L, CHLOROPLASTIC"/>
    <property type="match status" value="1"/>
</dbReference>
<dbReference type="OrthoDB" id="655699at2759"/>
<dbReference type="Gramene" id="TVU19392">
    <property type="protein sequence ID" value="TVU19392"/>
    <property type="gene ID" value="EJB05_35538"/>
</dbReference>
<feature type="domain" description="RPA-interacting protein central" evidence="3">
    <location>
        <begin position="431"/>
        <end position="529"/>
    </location>
</feature>
<feature type="compositionally biased region" description="Basic and acidic residues" evidence="2">
    <location>
        <begin position="96"/>
        <end position="105"/>
    </location>
</feature>
<dbReference type="InterPro" id="IPR028155">
    <property type="entry name" value="RPA_interact_central"/>
</dbReference>
<evidence type="ECO:0000313" key="5">
    <source>
        <dbReference type="EMBL" id="TVU19392.1"/>
    </source>
</evidence>
<comment type="caution">
    <text evidence="5">The sequence shown here is derived from an EMBL/GenBank/DDBJ whole genome shotgun (WGS) entry which is preliminary data.</text>
</comment>
<feature type="domain" description="RPA-interacting protein C-terminal" evidence="4">
    <location>
        <begin position="557"/>
        <end position="638"/>
    </location>
</feature>
<evidence type="ECO:0000256" key="1">
    <source>
        <dbReference type="SAM" id="Coils"/>
    </source>
</evidence>
<keyword evidence="1" id="KW-0175">Coiled coil</keyword>
<name>A0A5J9U6Q2_9POAL</name>
<dbReference type="InterPro" id="IPR044701">
    <property type="entry name" value="MRL7/MRL7L"/>
</dbReference>
<dbReference type="GO" id="GO:0009570">
    <property type="term" value="C:chloroplast stroma"/>
    <property type="evidence" value="ECO:0007669"/>
    <property type="project" value="TreeGrafter"/>
</dbReference>
<proteinExistence type="predicted"/>
<sequence>MALRGSLPTSCSAFCFRGAELADPCRPSTRARAASLASMGSRPRFSRAPRGRLVLAGLARAQPNESKAVQLVIGGRAPGDYDADSESSDDEEGGGEEARMTDAERRTLRRKIREMMDKVPETAELTDPEERKAKMRELMTKYELVVEEEDPNWPEDADDGMGFSLGQFFDNITIKPEKKDEEDDDEAEDRKEIVWEDDNYIKPIRDVKTKDWDASVFTDFGPMIVLVHNRYKRPKENEMARDELVKAIEMFWEHNLPSPRCVAVDACAEPDLVDALKVSGFPEVLFTNAGRIIHRDEVVRSADEWSRMMAFFYYKAARPPFLSEADGQGQEKSIAFALLRLCKCGNLFLRLGARASLAARQRTPARVDPAGASEQPWIRLGPGGSPSNPTAPTGNQRTNCLKRVKNDRINLLWKIRAQEPLPTNDMKKVESAVRNLISDELQKLKQSVEEKDDQEMDVQRLKQSLEGKEDQEMEVIWEYQEPQVAWPDDDNEDVLLEMERILYEDLREESIRKELEALDEEDAYLARAVLEHMQLNDAERFNGCYNRCQASGTAKVWCPVCKHGELRDTHNLIYCTSCVLRLDLGDDKITLEFLRERLANAHMEHFDRGCKAAPKFCLQTMFGLTALYIQCEECGTFEIVCKCGG</sequence>
<dbReference type="Pfam" id="PF14767">
    <property type="entry name" value="RPA_interact_M"/>
    <property type="match status" value="1"/>
</dbReference>
<accession>A0A5J9U6Q2</accession>
<dbReference type="GO" id="GO:0009658">
    <property type="term" value="P:chloroplast organization"/>
    <property type="evidence" value="ECO:0007669"/>
    <property type="project" value="InterPro"/>
</dbReference>
<feature type="compositionally biased region" description="Acidic residues" evidence="2">
    <location>
        <begin position="81"/>
        <end position="95"/>
    </location>
</feature>
<organism evidence="5 6">
    <name type="scientific">Eragrostis curvula</name>
    <name type="common">weeping love grass</name>
    <dbReference type="NCBI Taxonomy" id="38414"/>
    <lineage>
        <taxon>Eukaryota</taxon>
        <taxon>Viridiplantae</taxon>
        <taxon>Streptophyta</taxon>
        <taxon>Embryophyta</taxon>
        <taxon>Tracheophyta</taxon>
        <taxon>Spermatophyta</taxon>
        <taxon>Magnoliopsida</taxon>
        <taxon>Liliopsida</taxon>
        <taxon>Poales</taxon>
        <taxon>Poaceae</taxon>
        <taxon>PACMAD clade</taxon>
        <taxon>Chloridoideae</taxon>
        <taxon>Eragrostideae</taxon>
        <taxon>Eragrostidinae</taxon>
        <taxon>Eragrostis</taxon>
    </lineage>
</organism>